<dbReference type="STRING" id="666681.M301_1238"/>
<dbReference type="EMBL" id="CP002056">
    <property type="protein sequence ID" value="ADI29622.1"/>
    <property type="molecule type" value="Genomic_DNA"/>
</dbReference>
<keyword evidence="2" id="KW-0328">Glycosyltransferase</keyword>
<evidence type="ECO:0000313" key="5">
    <source>
        <dbReference type="EMBL" id="ADI29622.1"/>
    </source>
</evidence>
<dbReference type="AlphaFoldDB" id="D7DHT7"/>
<dbReference type="HOGENOM" id="CLU_025996_2_1_4"/>
<dbReference type="InterPro" id="IPR029044">
    <property type="entry name" value="Nucleotide-diphossugar_trans"/>
</dbReference>
<keyword evidence="3 5" id="KW-0808">Transferase</keyword>
<dbReference type="RefSeq" id="WP_013147937.1">
    <property type="nucleotide sequence ID" value="NC_014207.1"/>
</dbReference>
<evidence type="ECO:0000313" key="6">
    <source>
        <dbReference type="Proteomes" id="UP000000383"/>
    </source>
</evidence>
<dbReference type="InterPro" id="IPR050834">
    <property type="entry name" value="Glycosyltransf_2"/>
</dbReference>
<keyword evidence="6" id="KW-1185">Reference proteome</keyword>
<accession>D7DHT7</accession>
<name>D7DHT7_METV0</name>
<dbReference type="KEGG" id="meh:M301_1238"/>
<reference evidence="6" key="1">
    <citation type="submission" date="2010-05" db="EMBL/GenBank/DDBJ databases">
        <title>Complete sequence of Methylotenera sp. 301.</title>
        <authorList>
            <person name="Lucas S."/>
            <person name="Copeland A."/>
            <person name="Lapidus A."/>
            <person name="Cheng J.-F."/>
            <person name="Bruce D."/>
            <person name="Goodwin L."/>
            <person name="Pitluck S."/>
            <person name="Clum A."/>
            <person name="Land M."/>
            <person name="Hauser L."/>
            <person name="Kyrpides N."/>
            <person name="Ivanova N."/>
            <person name="Chistoservova L."/>
            <person name="Kalyuzhnaya M."/>
            <person name="Woyke T."/>
        </authorList>
    </citation>
    <scope>NUCLEOTIDE SEQUENCE [LARGE SCALE GENOMIC DNA]</scope>
    <source>
        <strain evidence="6">301</strain>
    </source>
</reference>
<dbReference type="Gene3D" id="3.90.550.10">
    <property type="entry name" value="Spore Coat Polysaccharide Biosynthesis Protein SpsA, Chain A"/>
    <property type="match status" value="1"/>
</dbReference>
<organism evidence="5 6">
    <name type="scientific">Methylotenera versatilis (strain 301)</name>
    <dbReference type="NCBI Taxonomy" id="666681"/>
    <lineage>
        <taxon>Bacteria</taxon>
        <taxon>Pseudomonadati</taxon>
        <taxon>Pseudomonadota</taxon>
        <taxon>Betaproteobacteria</taxon>
        <taxon>Nitrosomonadales</taxon>
        <taxon>Methylophilaceae</taxon>
        <taxon>Methylotenera</taxon>
    </lineage>
</organism>
<dbReference type="InterPro" id="IPR001173">
    <property type="entry name" value="Glyco_trans_2-like"/>
</dbReference>
<dbReference type="GO" id="GO:0016757">
    <property type="term" value="F:glycosyltransferase activity"/>
    <property type="evidence" value="ECO:0007669"/>
    <property type="project" value="UniProtKB-KW"/>
</dbReference>
<gene>
    <name evidence="5" type="ordered locus">M301_1238</name>
</gene>
<dbReference type="CAZy" id="GT2">
    <property type="family name" value="Glycosyltransferase Family 2"/>
</dbReference>
<comment type="similarity">
    <text evidence="1">Belongs to the glycosyltransferase 2 family.</text>
</comment>
<feature type="domain" description="Glycosyltransferase 2-like" evidence="4">
    <location>
        <begin position="8"/>
        <end position="128"/>
    </location>
</feature>
<reference evidence="5 6" key="2">
    <citation type="journal article" date="2011" name="J. Bacteriol.">
        <title>Genomes of three methylotrophs from a single niche uncover genetic and metabolic divergence of Methylophilaceae.</title>
        <authorList>
            <person name="Lapidus A."/>
            <person name="Clum A."/>
            <person name="Labutti K."/>
            <person name="Kaluzhnaya M.G."/>
            <person name="Lim S."/>
            <person name="Beck D.A."/>
            <person name="Glavina Del Rio T."/>
            <person name="Nolan M."/>
            <person name="Mavromatis K."/>
            <person name="Huntemann M."/>
            <person name="Lucas S."/>
            <person name="Lidstrom M.E."/>
            <person name="Ivanova N."/>
            <person name="Chistoserdova L."/>
        </authorList>
    </citation>
    <scope>NUCLEOTIDE SEQUENCE [LARGE SCALE GENOMIC DNA]</scope>
    <source>
        <strain evidence="5 6">301</strain>
    </source>
</reference>
<dbReference type="PANTHER" id="PTHR43685:SF5">
    <property type="entry name" value="GLYCOSYLTRANSFERASE EPSE-RELATED"/>
    <property type="match status" value="1"/>
</dbReference>
<evidence type="ECO:0000256" key="2">
    <source>
        <dbReference type="ARBA" id="ARBA00022676"/>
    </source>
</evidence>
<protein>
    <submittedName>
        <fullName evidence="5">Glycosyl transferase family 2</fullName>
    </submittedName>
</protein>
<dbReference type="PANTHER" id="PTHR43685">
    <property type="entry name" value="GLYCOSYLTRANSFERASE"/>
    <property type="match status" value="1"/>
</dbReference>
<dbReference type="Proteomes" id="UP000000383">
    <property type="component" value="Chromosome"/>
</dbReference>
<sequence>MNLPKIAILMASYNGMSWLPAQINSILNQTGAVVCIYVSDDFSQDGSYEYLRGLSENNPRVKILTNKVKFGSAGRNFYRLIKDVDITGFDYIAFSDQDDIWESDKLIRHVMIAQEQQADGVSSSVMAFWPDGDLKLIVKSQPQRTWDFLFESSGPGCTFLMTPWLVGKVREQLEDNYSRASEVDLHDWLTYAICRANGHKWVIDYRPSVQYRQHQSNVIGANSGLKAKLSRLEKLRKGWYRSEIVKVCQVCAFISNDAQVKKIYSLLMNRTITTQLKLLLYVTQARRKFSDRLILYFLICIFLF</sequence>
<dbReference type="eggNOG" id="COG1216">
    <property type="taxonomic scope" value="Bacteria"/>
</dbReference>
<dbReference type="SUPFAM" id="SSF53448">
    <property type="entry name" value="Nucleotide-diphospho-sugar transferases"/>
    <property type="match status" value="1"/>
</dbReference>
<proteinExistence type="inferred from homology"/>
<evidence type="ECO:0000256" key="3">
    <source>
        <dbReference type="ARBA" id="ARBA00022679"/>
    </source>
</evidence>
<evidence type="ECO:0000259" key="4">
    <source>
        <dbReference type="Pfam" id="PF00535"/>
    </source>
</evidence>
<evidence type="ECO:0000256" key="1">
    <source>
        <dbReference type="ARBA" id="ARBA00006739"/>
    </source>
</evidence>
<dbReference type="Pfam" id="PF00535">
    <property type="entry name" value="Glycos_transf_2"/>
    <property type="match status" value="1"/>
</dbReference>